<evidence type="ECO:0000256" key="1">
    <source>
        <dbReference type="ARBA" id="ARBA00022801"/>
    </source>
</evidence>
<dbReference type="InterPro" id="IPR005754">
    <property type="entry name" value="Sortase"/>
</dbReference>
<dbReference type="CDD" id="cd05826">
    <property type="entry name" value="Sortase_B"/>
    <property type="match status" value="1"/>
</dbReference>
<dbReference type="RefSeq" id="WP_285929689.1">
    <property type="nucleotide sequence ID" value="NZ_JASTZU010000001.1"/>
</dbReference>
<proteinExistence type="predicted"/>
<evidence type="ECO:0000256" key="2">
    <source>
        <dbReference type="SAM" id="Phobius"/>
    </source>
</evidence>
<dbReference type="GO" id="GO:0016787">
    <property type="term" value="F:hydrolase activity"/>
    <property type="evidence" value="ECO:0007669"/>
    <property type="project" value="UniProtKB-KW"/>
</dbReference>
<accession>A0ABT7L2U2</accession>
<keyword evidence="2" id="KW-0472">Membrane</keyword>
<evidence type="ECO:0000313" key="4">
    <source>
        <dbReference type="Proteomes" id="UP001235343"/>
    </source>
</evidence>
<dbReference type="EMBL" id="JASTZU010000001">
    <property type="protein sequence ID" value="MDL4838926.1"/>
    <property type="molecule type" value="Genomic_DNA"/>
</dbReference>
<dbReference type="EC" id="3.4.22.71" evidence="3"/>
<name>A0ABT7L2U2_9BACI</name>
<keyword evidence="2" id="KW-0812">Transmembrane</keyword>
<dbReference type="SUPFAM" id="SSF63817">
    <property type="entry name" value="Sortase"/>
    <property type="match status" value="1"/>
</dbReference>
<reference evidence="3 4" key="1">
    <citation type="submission" date="2023-06" db="EMBL/GenBank/DDBJ databases">
        <title>Aquibacillus rhizosphaerae LR5S19.</title>
        <authorList>
            <person name="Sun J.-Q."/>
        </authorList>
    </citation>
    <scope>NUCLEOTIDE SEQUENCE [LARGE SCALE GENOMIC DNA]</scope>
    <source>
        <strain evidence="3 4">LR5S19</strain>
    </source>
</reference>
<feature type="transmembrane region" description="Helical" evidence="2">
    <location>
        <begin position="26"/>
        <end position="47"/>
    </location>
</feature>
<evidence type="ECO:0000313" key="3">
    <source>
        <dbReference type="EMBL" id="MDL4838926.1"/>
    </source>
</evidence>
<comment type="caution">
    <text evidence="3">The sequence shown here is derived from an EMBL/GenBank/DDBJ whole genome shotgun (WGS) entry which is preliminary data.</text>
</comment>
<keyword evidence="1 3" id="KW-0378">Hydrolase</keyword>
<organism evidence="3 4">
    <name type="scientific">Aquibacillus rhizosphaerae</name>
    <dbReference type="NCBI Taxonomy" id="3051431"/>
    <lineage>
        <taxon>Bacteria</taxon>
        <taxon>Bacillati</taxon>
        <taxon>Bacillota</taxon>
        <taxon>Bacilli</taxon>
        <taxon>Bacillales</taxon>
        <taxon>Bacillaceae</taxon>
        <taxon>Aquibacillus</taxon>
    </lineage>
</organism>
<dbReference type="NCBIfam" id="TIGR03064">
    <property type="entry name" value="sortase_srtB"/>
    <property type="match status" value="1"/>
</dbReference>
<sequence>MSVVFITYVVFFVSNIKRGDGFIKKCILIIVLIFSVTGVVYSGYSIYVQINQYQQSQNKYDELKEIYQTSSVSEVNRNHKNLTQINEDYVGWLRINNTKVSYPVVKGEDNEFYLTHNFSREQDFAGSIFMDSQNTNDGLDKHTIVYGHNMKDNSMFGDLEKYLEQEYYQDHTLISFDNPTDTYEWEIFSVYTSRDGDWLKTDLEKTNSFAEYLNDIKNKSIISNQTEVSEEDRFLTLATCTNRDIDERIVVHARLITKGEKYVNEN</sequence>
<dbReference type="InterPro" id="IPR009835">
    <property type="entry name" value="SrtB"/>
</dbReference>
<dbReference type="InterPro" id="IPR023365">
    <property type="entry name" value="Sortase_dom-sf"/>
</dbReference>
<dbReference type="Proteomes" id="UP001235343">
    <property type="component" value="Unassembled WGS sequence"/>
</dbReference>
<dbReference type="Pfam" id="PF04203">
    <property type="entry name" value="Sortase"/>
    <property type="match status" value="1"/>
</dbReference>
<keyword evidence="2" id="KW-1133">Transmembrane helix</keyword>
<dbReference type="Gene3D" id="2.40.260.10">
    <property type="entry name" value="Sortase"/>
    <property type="match status" value="1"/>
</dbReference>
<keyword evidence="4" id="KW-1185">Reference proteome</keyword>
<gene>
    <name evidence="3" type="primary">srtB</name>
    <name evidence="3" type="ORF">QQS35_00360</name>
</gene>
<protein>
    <submittedName>
        <fullName evidence="3">Class B sortase</fullName>
        <ecNumber evidence="3">3.4.22.71</ecNumber>
    </submittedName>
</protein>